<dbReference type="AlphaFoldDB" id="A0A2P6QL07"/>
<dbReference type="Proteomes" id="UP000238479">
    <property type="component" value="Chromosome 5"/>
</dbReference>
<keyword evidence="2" id="KW-1185">Reference proteome</keyword>
<accession>A0A2P6QL07</accession>
<reference evidence="1 2" key="1">
    <citation type="journal article" date="2018" name="Nat. Genet.">
        <title>The Rosa genome provides new insights in the design of modern roses.</title>
        <authorList>
            <person name="Bendahmane M."/>
        </authorList>
    </citation>
    <scope>NUCLEOTIDE SEQUENCE [LARGE SCALE GENOMIC DNA]</scope>
    <source>
        <strain evidence="2">cv. Old Blush</strain>
    </source>
</reference>
<dbReference type="EMBL" id="PDCK01000043">
    <property type="protein sequence ID" value="PRQ34852.1"/>
    <property type="molecule type" value="Genomic_DNA"/>
</dbReference>
<name>A0A2P6QL07_ROSCH</name>
<proteinExistence type="predicted"/>
<gene>
    <name evidence="1" type="ORF">RchiOBHm_Chr5g0073641</name>
</gene>
<evidence type="ECO:0000313" key="2">
    <source>
        <dbReference type="Proteomes" id="UP000238479"/>
    </source>
</evidence>
<comment type="caution">
    <text evidence="1">The sequence shown here is derived from an EMBL/GenBank/DDBJ whole genome shotgun (WGS) entry which is preliminary data.</text>
</comment>
<protein>
    <submittedName>
        <fullName evidence="1">Uncharacterized protein</fullName>
    </submittedName>
</protein>
<dbReference type="Gramene" id="PRQ34852">
    <property type="protein sequence ID" value="PRQ34852"/>
    <property type="gene ID" value="RchiOBHm_Chr5g0073641"/>
</dbReference>
<organism evidence="1 2">
    <name type="scientific">Rosa chinensis</name>
    <name type="common">China rose</name>
    <dbReference type="NCBI Taxonomy" id="74649"/>
    <lineage>
        <taxon>Eukaryota</taxon>
        <taxon>Viridiplantae</taxon>
        <taxon>Streptophyta</taxon>
        <taxon>Embryophyta</taxon>
        <taxon>Tracheophyta</taxon>
        <taxon>Spermatophyta</taxon>
        <taxon>Magnoliopsida</taxon>
        <taxon>eudicotyledons</taxon>
        <taxon>Gunneridae</taxon>
        <taxon>Pentapetalae</taxon>
        <taxon>rosids</taxon>
        <taxon>fabids</taxon>
        <taxon>Rosales</taxon>
        <taxon>Rosaceae</taxon>
        <taxon>Rosoideae</taxon>
        <taxon>Rosoideae incertae sedis</taxon>
        <taxon>Rosa</taxon>
    </lineage>
</organism>
<evidence type="ECO:0000313" key="1">
    <source>
        <dbReference type="EMBL" id="PRQ34852.1"/>
    </source>
</evidence>
<sequence>MFQAMNLESVSCSAETTKVYTPQEADELKPTKNREFRTLYEIFEFYNKYAFEAGFSVRRSFNA</sequence>